<protein>
    <submittedName>
        <fullName evidence="1">Uncharacterized protein</fullName>
    </submittedName>
</protein>
<dbReference type="HOGENOM" id="CLU_3328815_0_0_4"/>
<evidence type="ECO:0000313" key="2">
    <source>
        <dbReference type="Proteomes" id="UP000027604"/>
    </source>
</evidence>
<keyword evidence="2" id="KW-1185">Reference proteome</keyword>
<dbReference type="Proteomes" id="UP000027604">
    <property type="component" value="Chromosome I"/>
</dbReference>
<dbReference type="PATRIC" id="fig|1349767.4.peg.976"/>
<dbReference type="EMBL" id="HG322949">
    <property type="protein sequence ID" value="CDG80949.1"/>
    <property type="molecule type" value="Genomic_DNA"/>
</dbReference>
<name>W0UWX1_9BURK</name>
<proteinExistence type="predicted"/>
<reference evidence="1 2" key="1">
    <citation type="journal article" date="2015" name="Genome Announc.">
        <title>Genome Sequence of Mushroom Soft-Rot Pathogen Janthinobacterium agaricidamnosum.</title>
        <authorList>
            <person name="Graupner K."/>
            <person name="Lackner G."/>
            <person name="Hertweck C."/>
        </authorList>
    </citation>
    <scope>NUCLEOTIDE SEQUENCE [LARGE SCALE GENOMIC DNA]</scope>
    <source>
        <strain evidence="2">NBRC 102515 / DSM 9628</strain>
    </source>
</reference>
<organism evidence="1 2">
    <name type="scientific">Janthinobacterium agaricidamnosum NBRC 102515 = DSM 9628</name>
    <dbReference type="NCBI Taxonomy" id="1349767"/>
    <lineage>
        <taxon>Bacteria</taxon>
        <taxon>Pseudomonadati</taxon>
        <taxon>Pseudomonadota</taxon>
        <taxon>Betaproteobacteria</taxon>
        <taxon>Burkholderiales</taxon>
        <taxon>Oxalobacteraceae</taxon>
        <taxon>Janthinobacterium</taxon>
    </lineage>
</organism>
<accession>W0UWX1</accession>
<gene>
    <name evidence="1" type="ORF">GJA_288</name>
</gene>
<sequence>MRDGGDRYPRAPSHITHRCHIHLQHSKTSILRQAASSI</sequence>
<dbReference type="AlphaFoldDB" id="W0UWX1"/>
<dbReference type="KEGG" id="jag:GJA_288"/>
<evidence type="ECO:0000313" key="1">
    <source>
        <dbReference type="EMBL" id="CDG80949.1"/>
    </source>
</evidence>